<evidence type="ECO:0000313" key="2">
    <source>
        <dbReference type="EMBL" id="MFA9193081.1"/>
    </source>
</evidence>
<protein>
    <submittedName>
        <fullName evidence="2">S41 family peptidase</fullName>
    </submittedName>
</protein>
<dbReference type="InterPro" id="IPR029045">
    <property type="entry name" value="ClpP/crotonase-like_dom_sf"/>
</dbReference>
<dbReference type="EMBL" id="JBCFQK010000001">
    <property type="protein sequence ID" value="MFA9193081.1"/>
    <property type="molecule type" value="Genomic_DNA"/>
</dbReference>
<accession>A0ABV4TJF3</accession>
<proteinExistence type="predicted"/>
<comment type="caution">
    <text evidence="2">The sequence shown here is derived from an EMBL/GenBank/DDBJ whole genome shotgun (WGS) entry which is preliminary data.</text>
</comment>
<dbReference type="InterPro" id="IPR005151">
    <property type="entry name" value="Tail-specific_protease"/>
</dbReference>
<feature type="domain" description="Tail specific protease" evidence="1">
    <location>
        <begin position="3"/>
        <end position="185"/>
    </location>
</feature>
<dbReference type="SUPFAM" id="SSF52096">
    <property type="entry name" value="ClpP/crotonase"/>
    <property type="match status" value="1"/>
</dbReference>
<organism evidence="2 3">
    <name type="scientific">Flavobacterium magnesitis</name>
    <dbReference type="NCBI Taxonomy" id="3138077"/>
    <lineage>
        <taxon>Bacteria</taxon>
        <taxon>Pseudomonadati</taxon>
        <taxon>Bacteroidota</taxon>
        <taxon>Flavobacteriia</taxon>
        <taxon>Flavobacteriales</taxon>
        <taxon>Flavobacteriaceae</taxon>
        <taxon>Flavobacterium</taxon>
    </lineage>
</organism>
<gene>
    <name evidence="2" type="ORF">AAGV33_01590</name>
</gene>
<name>A0ABV4TJF3_9FLAO</name>
<dbReference type="Gene3D" id="3.90.226.10">
    <property type="entry name" value="2-enoyl-CoA Hydratase, Chain A, domain 1"/>
    <property type="match status" value="1"/>
</dbReference>
<sequence>MIQSKPYLIIDVRNNGGGSDACVGPLLKYIYTKPFYDDNVDVYSTKENIRKSIEWYEQNKNDTINFDKKKFKEITDEIENMKSVPNKTFIARSKGEIIKLDSIFENPTKVAIIMNKYCASSCETLLFWAKESDKTILVGENSGGYVGYGEISEVNTPNFNFELGCTMTRYNKQREFEVIGISPKYYLTNQKDWIEQTIEQLKKE</sequence>
<dbReference type="Proteomes" id="UP001574170">
    <property type="component" value="Unassembled WGS sequence"/>
</dbReference>
<evidence type="ECO:0000313" key="3">
    <source>
        <dbReference type="Proteomes" id="UP001574170"/>
    </source>
</evidence>
<reference evidence="2 3" key="1">
    <citation type="submission" date="2024-04" db="EMBL/GenBank/DDBJ databases">
        <title>New Clade of Flavobacterium.</title>
        <authorList>
            <person name="Matos L."/>
            <person name="Proenca D.N."/>
            <person name="Fransisco R.M."/>
            <person name="Chung A.P."/>
            <person name="Maccario L."/>
            <person name="Sorensen S.J."/>
            <person name="Morais P.V."/>
        </authorList>
    </citation>
    <scope>NUCLEOTIDE SEQUENCE [LARGE SCALE GENOMIC DNA]</scope>
    <source>
        <strain evidence="2 3">FBOR7N2.3</strain>
    </source>
</reference>
<dbReference type="Pfam" id="PF03572">
    <property type="entry name" value="Peptidase_S41"/>
    <property type="match status" value="1"/>
</dbReference>
<evidence type="ECO:0000259" key="1">
    <source>
        <dbReference type="Pfam" id="PF03572"/>
    </source>
</evidence>
<keyword evidence="3" id="KW-1185">Reference proteome</keyword>
<dbReference type="RefSeq" id="WP_373390221.1">
    <property type="nucleotide sequence ID" value="NZ_JBCFQK010000001.1"/>
</dbReference>